<comment type="similarity">
    <text evidence="3">Belongs to the TBCC family.</text>
</comment>
<feature type="domain" description="C-CAP/cofactor C-like" evidence="7">
    <location>
        <begin position="314"/>
        <end position="460"/>
    </location>
</feature>
<reference evidence="9" key="1">
    <citation type="submission" date="2025-08" db="UniProtKB">
        <authorList>
            <consortium name="RefSeq"/>
        </authorList>
    </citation>
    <scope>IDENTIFICATION</scope>
</reference>
<dbReference type="SMART" id="SM00673">
    <property type="entry name" value="CARP"/>
    <property type="match status" value="1"/>
</dbReference>
<keyword evidence="5" id="KW-0963">Cytoplasm</keyword>
<dbReference type="InterPro" id="IPR012945">
    <property type="entry name" value="Tubulin-bd_cofactor_C_dom"/>
</dbReference>
<dbReference type="Proteomes" id="UP001652625">
    <property type="component" value="Chromosome 10"/>
</dbReference>
<dbReference type="PROSITE" id="PS51329">
    <property type="entry name" value="C_CAP_COFACTOR_C"/>
    <property type="match status" value="1"/>
</dbReference>
<evidence type="ECO:0000256" key="3">
    <source>
        <dbReference type="ARBA" id="ARBA00008848"/>
    </source>
</evidence>
<dbReference type="Pfam" id="PF07986">
    <property type="entry name" value="TBCC"/>
    <property type="match status" value="1"/>
</dbReference>
<dbReference type="InterPro" id="IPR017901">
    <property type="entry name" value="C-CAP_CF_C-like"/>
</dbReference>
<keyword evidence="6" id="KW-0206">Cytoskeleton</keyword>
<organism evidence="8 9">
    <name type="scientific">Hydra vulgaris</name>
    <name type="common">Hydra</name>
    <name type="synonym">Hydra attenuata</name>
    <dbReference type="NCBI Taxonomy" id="6087"/>
    <lineage>
        <taxon>Eukaryota</taxon>
        <taxon>Metazoa</taxon>
        <taxon>Cnidaria</taxon>
        <taxon>Hydrozoa</taxon>
        <taxon>Hydroidolina</taxon>
        <taxon>Anthoathecata</taxon>
        <taxon>Aplanulata</taxon>
        <taxon>Hydridae</taxon>
        <taxon>Hydra</taxon>
    </lineage>
</organism>
<keyword evidence="8" id="KW-1185">Reference proteome</keyword>
<dbReference type="InterPro" id="IPR039589">
    <property type="entry name" value="TBCC1"/>
</dbReference>
<dbReference type="InterPro" id="IPR016098">
    <property type="entry name" value="CAP/MinC_C"/>
</dbReference>
<dbReference type="PANTHER" id="PTHR16052:SF0">
    <property type="entry name" value="TBCC DOMAIN-CONTAINING PROTEIN 1"/>
    <property type="match status" value="1"/>
</dbReference>
<protein>
    <recommendedName>
        <fullName evidence="4">TBCC domain-containing protein 1</fullName>
    </recommendedName>
</protein>
<evidence type="ECO:0000313" key="8">
    <source>
        <dbReference type="Proteomes" id="UP001652625"/>
    </source>
</evidence>
<dbReference type="Gene3D" id="2.160.20.70">
    <property type="match status" value="1"/>
</dbReference>
<evidence type="ECO:0000256" key="6">
    <source>
        <dbReference type="ARBA" id="ARBA00023212"/>
    </source>
</evidence>
<evidence type="ECO:0000256" key="1">
    <source>
        <dbReference type="ARBA" id="ARBA00004300"/>
    </source>
</evidence>
<name>A0ABM4CP42_HYDVU</name>
<dbReference type="PANTHER" id="PTHR16052">
    <property type="entry name" value="TBCC DOMAIN-CONTAINING PROTEIN 1"/>
    <property type="match status" value="1"/>
</dbReference>
<evidence type="ECO:0000259" key="7">
    <source>
        <dbReference type="PROSITE" id="PS51329"/>
    </source>
</evidence>
<evidence type="ECO:0000256" key="5">
    <source>
        <dbReference type="ARBA" id="ARBA00022490"/>
    </source>
</evidence>
<dbReference type="InterPro" id="IPR006599">
    <property type="entry name" value="CARP_motif"/>
</dbReference>
<comment type="subcellular location">
    <subcellularLocation>
        <location evidence="1">Cytoplasm</location>
        <location evidence="1">Cytoskeleton</location>
        <location evidence="1">Microtubule organizing center</location>
        <location evidence="1">Centrosome</location>
    </subcellularLocation>
    <subcellularLocation>
        <location evidence="2">Cytoplasm</location>
        <location evidence="2">Cytoskeleton</location>
        <location evidence="2">Spindle pole</location>
    </subcellularLocation>
</comment>
<sequence>MSEKKSENYIWVNAEPFDIGVLLIPPPSKLTHHNLRKLHVYAKSKGKAGYPNLTFPVWHHVACNKLSIDENLAWIYFHTCSVLTGPHGNESNIKNDHKDLCKEKRSVDLLKFILYLYIQHSNVISMKSAIVTGDEYPYRNRVQELEGRAAIGVKTIDENAQMSFVMVHISEIFELLVEPDINNAKDEFLKLEAVNSLSFLLGSSNNTPIGEIASQPREAEESGFEKISQTFNSKKLQSWIKSNLRLNPFGVLSCLSSGLKLNCRGFNSGNDSLNASINLSDDTIFNTASFMEINSCKDQHNKETDINGYFKFHQTNIVNKVISNTNYAPELYKRIICNQICKRTVARTGNYLAHASVNIHRCQYSHLYLLSHLRSVVIEKCHNSTIVLGSVATCVIVVACKNICLVAITKRLSIISSSNSSFHVCVPSEPVLIGRNENIKLAPYYTWYPQLEKDMKLVGLLPEPNYWNLPIVLSRKNDSNQNIWHEFPPEEFSKFVIPFTFEGTTKNCPVSIPRRYIEVLNEREKRIEQWHQLIRDSNLSKAQRIQLQSVVNERFQEWLKETGNITFLESLAPPQIR</sequence>
<proteinExistence type="inferred from homology"/>
<dbReference type="RefSeq" id="XP_065663618.1">
    <property type="nucleotide sequence ID" value="XM_065807546.1"/>
</dbReference>
<dbReference type="GeneID" id="101237302"/>
<evidence type="ECO:0000256" key="2">
    <source>
        <dbReference type="ARBA" id="ARBA00004647"/>
    </source>
</evidence>
<accession>A0ABM4CP42</accession>
<gene>
    <name evidence="9" type="primary">LOC101237302</name>
</gene>
<evidence type="ECO:0000256" key="4">
    <source>
        <dbReference type="ARBA" id="ARBA00017559"/>
    </source>
</evidence>
<evidence type="ECO:0000313" key="9">
    <source>
        <dbReference type="RefSeq" id="XP_065663618.1"/>
    </source>
</evidence>